<accession>A0A840BRH3</accession>
<comment type="caution">
    <text evidence="2">The sequence shown here is derived from an EMBL/GenBank/DDBJ whole genome shotgun (WGS) entry which is preliminary data.</text>
</comment>
<protein>
    <submittedName>
        <fullName evidence="2">Uncharacterized protein</fullName>
    </submittedName>
</protein>
<evidence type="ECO:0000313" key="2">
    <source>
        <dbReference type="EMBL" id="MBB4015203.1"/>
    </source>
</evidence>
<feature type="region of interest" description="Disordered" evidence="1">
    <location>
        <begin position="1"/>
        <end position="31"/>
    </location>
</feature>
<dbReference type="AlphaFoldDB" id="A0A840BRH3"/>
<dbReference type="EMBL" id="JACIEN010000001">
    <property type="protein sequence ID" value="MBB4015203.1"/>
    <property type="molecule type" value="Genomic_DNA"/>
</dbReference>
<organism evidence="2 3">
    <name type="scientific">Chelatococcus caeni</name>
    <dbReference type="NCBI Taxonomy" id="1348468"/>
    <lineage>
        <taxon>Bacteria</taxon>
        <taxon>Pseudomonadati</taxon>
        <taxon>Pseudomonadota</taxon>
        <taxon>Alphaproteobacteria</taxon>
        <taxon>Hyphomicrobiales</taxon>
        <taxon>Chelatococcaceae</taxon>
        <taxon>Chelatococcus</taxon>
    </lineage>
</organism>
<dbReference type="Proteomes" id="UP000577362">
    <property type="component" value="Unassembled WGS sequence"/>
</dbReference>
<reference evidence="2 3" key="1">
    <citation type="submission" date="2020-08" db="EMBL/GenBank/DDBJ databases">
        <title>Genomic Encyclopedia of Type Strains, Phase IV (KMG-IV): sequencing the most valuable type-strain genomes for metagenomic binning, comparative biology and taxonomic classification.</title>
        <authorList>
            <person name="Goeker M."/>
        </authorList>
    </citation>
    <scope>NUCLEOTIDE SEQUENCE [LARGE SCALE GENOMIC DNA]</scope>
    <source>
        <strain evidence="2 3">DSM 103737</strain>
    </source>
</reference>
<evidence type="ECO:0000256" key="1">
    <source>
        <dbReference type="SAM" id="MobiDB-lite"/>
    </source>
</evidence>
<feature type="compositionally biased region" description="Basic and acidic residues" evidence="1">
    <location>
        <begin position="9"/>
        <end position="23"/>
    </location>
</feature>
<gene>
    <name evidence="2" type="ORF">GGR16_000209</name>
</gene>
<dbReference type="RefSeq" id="WP_246372751.1">
    <property type="nucleotide sequence ID" value="NZ_JACIEN010000001.1"/>
</dbReference>
<proteinExistence type="predicted"/>
<evidence type="ECO:0000313" key="3">
    <source>
        <dbReference type="Proteomes" id="UP000577362"/>
    </source>
</evidence>
<sequence>MLVAFHGHGLLDRENGDGAEEKAPGAQEQGGMFFYGNVRKRHFGHRLGNERIGMR</sequence>
<name>A0A840BRH3_9HYPH</name>
<keyword evidence="3" id="KW-1185">Reference proteome</keyword>